<accession>A0A919S7G8</accession>
<dbReference type="CDD" id="cd00592">
    <property type="entry name" value="HTH_MerR-like"/>
    <property type="match status" value="1"/>
</dbReference>
<evidence type="ECO:0000259" key="2">
    <source>
        <dbReference type="PROSITE" id="PS50937"/>
    </source>
</evidence>
<dbReference type="RefSeq" id="WP_212988251.1">
    <property type="nucleotide sequence ID" value="NZ_BAABEA010000009.1"/>
</dbReference>
<dbReference type="PRINTS" id="PR00040">
    <property type="entry name" value="HTHMERR"/>
</dbReference>
<sequence>MPWSTRELAELTGTTVNTIRHYHRLGLLEEPERRHNGYKQYGDRELGRLLSIRRLVELGVPLARIGEAGTDGTVPPEILRQVDAGLAADIERLVRARTDIATILRNGAQGPTATISHSMDLGGQSAGGSADVLACLRLGDGQPLLAGPAAC</sequence>
<dbReference type="SUPFAM" id="SSF46955">
    <property type="entry name" value="Putative DNA-binding domain"/>
    <property type="match status" value="1"/>
</dbReference>
<dbReference type="Proteomes" id="UP000681340">
    <property type="component" value="Unassembled WGS sequence"/>
</dbReference>
<evidence type="ECO:0000256" key="1">
    <source>
        <dbReference type="ARBA" id="ARBA00023125"/>
    </source>
</evidence>
<dbReference type="AlphaFoldDB" id="A0A919S7G8"/>
<dbReference type="GO" id="GO:0003677">
    <property type="term" value="F:DNA binding"/>
    <property type="evidence" value="ECO:0007669"/>
    <property type="project" value="UniProtKB-KW"/>
</dbReference>
<keyword evidence="1" id="KW-0238">DNA-binding</keyword>
<dbReference type="PROSITE" id="PS50937">
    <property type="entry name" value="HTH_MERR_2"/>
    <property type="match status" value="1"/>
</dbReference>
<dbReference type="InterPro" id="IPR009061">
    <property type="entry name" value="DNA-bd_dom_put_sf"/>
</dbReference>
<dbReference type="PANTHER" id="PTHR30204:SF93">
    <property type="entry name" value="HTH MERR-TYPE DOMAIN-CONTAINING PROTEIN"/>
    <property type="match status" value="1"/>
</dbReference>
<dbReference type="EMBL" id="BOQL01000018">
    <property type="protein sequence ID" value="GIM66223.1"/>
    <property type="molecule type" value="Genomic_DNA"/>
</dbReference>
<keyword evidence="4" id="KW-1185">Reference proteome</keyword>
<dbReference type="Gene3D" id="1.10.1660.10">
    <property type="match status" value="1"/>
</dbReference>
<dbReference type="Pfam" id="PF13411">
    <property type="entry name" value="MerR_1"/>
    <property type="match status" value="1"/>
</dbReference>
<gene>
    <name evidence="3" type="ORF">Aau02nite_22220</name>
</gene>
<evidence type="ECO:0000313" key="3">
    <source>
        <dbReference type="EMBL" id="GIM66223.1"/>
    </source>
</evidence>
<dbReference type="InterPro" id="IPR047057">
    <property type="entry name" value="MerR_fam"/>
</dbReference>
<dbReference type="InterPro" id="IPR000551">
    <property type="entry name" value="MerR-type_HTH_dom"/>
</dbReference>
<dbReference type="PANTHER" id="PTHR30204">
    <property type="entry name" value="REDOX-CYCLING DRUG-SENSING TRANSCRIPTIONAL ACTIVATOR SOXR"/>
    <property type="match status" value="1"/>
</dbReference>
<dbReference type="GO" id="GO:0003700">
    <property type="term" value="F:DNA-binding transcription factor activity"/>
    <property type="evidence" value="ECO:0007669"/>
    <property type="project" value="InterPro"/>
</dbReference>
<reference evidence="3" key="1">
    <citation type="submission" date="2021-03" db="EMBL/GenBank/DDBJ databases">
        <title>Whole genome shotgun sequence of Actinoplanes auranticolor NBRC 12245.</title>
        <authorList>
            <person name="Komaki H."/>
            <person name="Tamura T."/>
        </authorList>
    </citation>
    <scope>NUCLEOTIDE SEQUENCE</scope>
    <source>
        <strain evidence="3">NBRC 12245</strain>
    </source>
</reference>
<organism evidence="3 4">
    <name type="scientific">Actinoplanes auranticolor</name>
    <dbReference type="NCBI Taxonomy" id="47988"/>
    <lineage>
        <taxon>Bacteria</taxon>
        <taxon>Bacillati</taxon>
        <taxon>Actinomycetota</taxon>
        <taxon>Actinomycetes</taxon>
        <taxon>Micromonosporales</taxon>
        <taxon>Micromonosporaceae</taxon>
        <taxon>Actinoplanes</taxon>
    </lineage>
</organism>
<name>A0A919S7G8_9ACTN</name>
<dbReference type="SMART" id="SM00422">
    <property type="entry name" value="HTH_MERR"/>
    <property type="match status" value="1"/>
</dbReference>
<protein>
    <recommendedName>
        <fullName evidence="2">HTH merR-type domain-containing protein</fullName>
    </recommendedName>
</protein>
<proteinExistence type="predicted"/>
<feature type="domain" description="HTH merR-type" evidence="2">
    <location>
        <begin position="1"/>
        <end position="71"/>
    </location>
</feature>
<evidence type="ECO:0000313" key="4">
    <source>
        <dbReference type="Proteomes" id="UP000681340"/>
    </source>
</evidence>
<comment type="caution">
    <text evidence="3">The sequence shown here is derived from an EMBL/GenBank/DDBJ whole genome shotgun (WGS) entry which is preliminary data.</text>
</comment>